<dbReference type="OrthoDB" id="5297467at2"/>
<accession>A0A6S6Y5U6</accession>
<proteinExistence type="inferred from homology"/>
<name>A0A6S6Y5U6_9PROT</name>
<organism evidence="2 3">
    <name type="scientific">Denitratisoma oestradiolicum</name>
    <dbReference type="NCBI Taxonomy" id="311182"/>
    <lineage>
        <taxon>Bacteria</taxon>
        <taxon>Pseudomonadati</taxon>
        <taxon>Pseudomonadota</taxon>
        <taxon>Betaproteobacteria</taxon>
        <taxon>Nitrosomonadales</taxon>
        <taxon>Sterolibacteriaceae</taxon>
        <taxon>Denitratisoma</taxon>
    </lineage>
</organism>
<dbReference type="PANTHER" id="PTHR38692">
    <property type="entry name" value="PROTEIN SMG"/>
    <property type="match status" value="1"/>
</dbReference>
<dbReference type="AlphaFoldDB" id="A0A6S6Y5U6"/>
<dbReference type="PANTHER" id="PTHR38692:SF1">
    <property type="entry name" value="PROTEIN SMG"/>
    <property type="match status" value="1"/>
</dbReference>
<evidence type="ECO:0000313" key="2">
    <source>
        <dbReference type="EMBL" id="CAB1370860.1"/>
    </source>
</evidence>
<protein>
    <recommendedName>
        <fullName evidence="1">Protein Smg homolog</fullName>
    </recommendedName>
</protein>
<evidence type="ECO:0000256" key="1">
    <source>
        <dbReference type="HAMAP-Rule" id="MF_00598"/>
    </source>
</evidence>
<keyword evidence="3" id="KW-1185">Reference proteome</keyword>
<dbReference type="Proteomes" id="UP000515733">
    <property type="component" value="Chromosome"/>
</dbReference>
<sequence length="152" mass="17273">MIDILVYLFENYLPEACPAPDALARKLSAAGFEEDEISEALDWLEGLDRRDSAVLRLRPQGSALRMFDEREASRLPLECRGFLMFLEQAGTLDPETRETVIERALALTDGEVSLSKLKVIVLTVMWRSQQEFDALVLEELLSEDEDGERLCH</sequence>
<dbReference type="EMBL" id="LR778301">
    <property type="protein sequence ID" value="CAB1370860.1"/>
    <property type="molecule type" value="Genomic_DNA"/>
</dbReference>
<dbReference type="Pfam" id="PF04361">
    <property type="entry name" value="DUF494"/>
    <property type="match status" value="1"/>
</dbReference>
<evidence type="ECO:0000313" key="3">
    <source>
        <dbReference type="Proteomes" id="UP000515733"/>
    </source>
</evidence>
<dbReference type="RefSeq" id="WP_145771973.1">
    <property type="nucleotide sequence ID" value="NZ_LR778301.1"/>
</dbReference>
<gene>
    <name evidence="1 2" type="primary">smg</name>
    <name evidence="2" type="ORF">DENOEST_3706</name>
</gene>
<comment type="similarity">
    <text evidence="1">Belongs to the Smg family.</text>
</comment>
<dbReference type="KEGG" id="doe:DENOEST_3706"/>
<dbReference type="InterPro" id="IPR007456">
    <property type="entry name" value="Smg"/>
</dbReference>
<reference evidence="2 3" key="1">
    <citation type="submission" date="2020-03" db="EMBL/GenBank/DDBJ databases">
        <authorList>
            <consortium name="Genoscope - CEA"/>
            <person name="William W."/>
        </authorList>
    </citation>
    <scope>NUCLEOTIDE SEQUENCE [LARGE SCALE GENOMIC DNA]</scope>
    <source>
        <strain evidence="3">DSM 16959</strain>
    </source>
</reference>
<dbReference type="HAMAP" id="MF_00598">
    <property type="entry name" value="Smg"/>
    <property type="match status" value="1"/>
</dbReference>